<accession>A0AAV8YZG9</accession>
<name>A0AAV8YZG9_9CUCU</name>
<keyword evidence="2" id="KW-1185">Reference proteome</keyword>
<protein>
    <submittedName>
        <fullName evidence="1">Uncharacterized protein</fullName>
    </submittedName>
</protein>
<sequence>MAPERATCFLMSPLHWMTLKKQFYLKVPIQVFSPEDKVCLMIMKTTYSGGIKTNLQVPNPRKINCIKLSNQKLCLLGRILS</sequence>
<reference evidence="1" key="1">
    <citation type="journal article" date="2023" name="Insect Mol. Biol.">
        <title>Genome sequencing provides insights into the evolution of gene families encoding plant cell wall-degrading enzymes in longhorned beetles.</title>
        <authorList>
            <person name="Shin N.R."/>
            <person name="Okamura Y."/>
            <person name="Kirsch R."/>
            <person name="Pauchet Y."/>
        </authorList>
    </citation>
    <scope>NUCLEOTIDE SEQUENCE</scope>
    <source>
        <strain evidence="1">RBIC_L_NR</strain>
    </source>
</reference>
<comment type="caution">
    <text evidence="1">The sequence shown here is derived from an EMBL/GenBank/DDBJ whole genome shotgun (WGS) entry which is preliminary data.</text>
</comment>
<gene>
    <name evidence="1" type="ORF">NQ314_006765</name>
</gene>
<dbReference type="AlphaFoldDB" id="A0AAV8YZG9"/>
<evidence type="ECO:0000313" key="1">
    <source>
        <dbReference type="EMBL" id="KAJ8956153.1"/>
    </source>
</evidence>
<dbReference type="Proteomes" id="UP001162156">
    <property type="component" value="Unassembled WGS sequence"/>
</dbReference>
<dbReference type="EMBL" id="JANEYF010001833">
    <property type="protein sequence ID" value="KAJ8956153.1"/>
    <property type="molecule type" value="Genomic_DNA"/>
</dbReference>
<organism evidence="1 2">
    <name type="scientific">Rhamnusium bicolor</name>
    <dbReference type="NCBI Taxonomy" id="1586634"/>
    <lineage>
        <taxon>Eukaryota</taxon>
        <taxon>Metazoa</taxon>
        <taxon>Ecdysozoa</taxon>
        <taxon>Arthropoda</taxon>
        <taxon>Hexapoda</taxon>
        <taxon>Insecta</taxon>
        <taxon>Pterygota</taxon>
        <taxon>Neoptera</taxon>
        <taxon>Endopterygota</taxon>
        <taxon>Coleoptera</taxon>
        <taxon>Polyphaga</taxon>
        <taxon>Cucujiformia</taxon>
        <taxon>Chrysomeloidea</taxon>
        <taxon>Cerambycidae</taxon>
        <taxon>Lepturinae</taxon>
        <taxon>Rhagiini</taxon>
        <taxon>Rhamnusium</taxon>
    </lineage>
</organism>
<evidence type="ECO:0000313" key="2">
    <source>
        <dbReference type="Proteomes" id="UP001162156"/>
    </source>
</evidence>
<proteinExistence type="predicted"/>